<dbReference type="InterPro" id="IPR018503">
    <property type="entry name" value="Tetraspanin_CS"/>
</dbReference>
<evidence type="ECO:0000256" key="4">
    <source>
        <dbReference type="ARBA" id="ARBA00022989"/>
    </source>
</evidence>
<gene>
    <name evidence="8" type="ORF">PACLA_8A083643</name>
</gene>
<feature type="transmembrane region" description="Helical" evidence="7">
    <location>
        <begin position="81"/>
        <end position="103"/>
    </location>
</feature>
<dbReference type="Gene3D" id="1.10.1450.10">
    <property type="entry name" value="Tetraspanin"/>
    <property type="match status" value="1"/>
</dbReference>
<name>A0A7D9D500_PARCT</name>
<dbReference type="Proteomes" id="UP001152795">
    <property type="component" value="Unassembled WGS sequence"/>
</dbReference>
<dbReference type="PANTHER" id="PTHR19282:SF544">
    <property type="entry name" value="TETRASPANIN"/>
    <property type="match status" value="1"/>
</dbReference>
<dbReference type="InterPro" id="IPR000301">
    <property type="entry name" value="Tetraspanin_animals"/>
</dbReference>
<dbReference type="AlphaFoldDB" id="A0A7D9D500"/>
<feature type="transmembrane region" description="Helical" evidence="7">
    <location>
        <begin position="54"/>
        <end position="74"/>
    </location>
</feature>
<comment type="caution">
    <text evidence="8">The sequence shown here is derived from an EMBL/GenBank/DDBJ whole genome shotgun (WGS) entry which is preliminary data.</text>
</comment>
<reference evidence="8" key="1">
    <citation type="submission" date="2020-04" db="EMBL/GenBank/DDBJ databases">
        <authorList>
            <person name="Alioto T."/>
            <person name="Alioto T."/>
            <person name="Gomez Garrido J."/>
        </authorList>
    </citation>
    <scope>NUCLEOTIDE SEQUENCE</scope>
    <source>
        <strain evidence="8">A484AB</strain>
    </source>
</reference>
<evidence type="ECO:0000256" key="5">
    <source>
        <dbReference type="ARBA" id="ARBA00023136"/>
    </source>
</evidence>
<protein>
    <recommendedName>
        <fullName evidence="7">Tetraspanin</fullName>
    </recommendedName>
</protein>
<dbReference type="Pfam" id="PF00335">
    <property type="entry name" value="Tetraspanin"/>
    <property type="match status" value="1"/>
</dbReference>
<dbReference type="PIRSF" id="PIRSF002419">
    <property type="entry name" value="Tetraspanin"/>
    <property type="match status" value="1"/>
</dbReference>
<dbReference type="InterPro" id="IPR018499">
    <property type="entry name" value="Tetraspanin/Peripherin"/>
</dbReference>
<comment type="similarity">
    <text evidence="2 7">Belongs to the tetraspanin (TM4SF) family.</text>
</comment>
<evidence type="ECO:0000313" key="9">
    <source>
        <dbReference type="Proteomes" id="UP001152795"/>
    </source>
</evidence>
<dbReference type="SUPFAM" id="SSF48652">
    <property type="entry name" value="Tetraspanin"/>
    <property type="match status" value="1"/>
</dbReference>
<feature type="transmembrane region" description="Helical" evidence="7">
    <location>
        <begin position="180"/>
        <end position="205"/>
    </location>
</feature>
<feature type="disulfide bond" evidence="6">
    <location>
        <begin position="140"/>
        <end position="158"/>
    </location>
</feature>
<evidence type="ECO:0000256" key="3">
    <source>
        <dbReference type="ARBA" id="ARBA00022692"/>
    </source>
</evidence>
<dbReference type="InterPro" id="IPR008952">
    <property type="entry name" value="Tetraspanin_EC2_sf"/>
</dbReference>
<evidence type="ECO:0000256" key="1">
    <source>
        <dbReference type="ARBA" id="ARBA00004141"/>
    </source>
</evidence>
<accession>A0A7D9D500</accession>
<dbReference type="OrthoDB" id="10033535at2759"/>
<dbReference type="PANTHER" id="PTHR19282">
    <property type="entry name" value="TETRASPANIN"/>
    <property type="match status" value="1"/>
</dbReference>
<keyword evidence="9" id="KW-1185">Reference proteome</keyword>
<dbReference type="PRINTS" id="PR00259">
    <property type="entry name" value="TMFOUR"/>
</dbReference>
<evidence type="ECO:0000256" key="6">
    <source>
        <dbReference type="PIRSR" id="PIRSR002419-1"/>
    </source>
</evidence>
<sequence length="215" mass="23892">MCGYTCIRYLVFFFNVIFFITGAGLVGTGAYLRIEKDDYLDLCDKYSWATGANLLLAVGAIILVVAFFGCYGAWKESSCLLGIFFVFLLIIFVLELAAGIYAATEKSKVEDELKGCLNGTVTDNDYRKAWEKFEEEFECCGVNGKSDYIYHPQINDTCMGKAYKDKGCYNQIKDDLKNNLVIVIGVGIGFAVIQILGMVMSLWMICQIKSGGEMA</sequence>
<evidence type="ECO:0000313" key="8">
    <source>
        <dbReference type="EMBL" id="CAB3976873.1"/>
    </source>
</evidence>
<evidence type="ECO:0000256" key="7">
    <source>
        <dbReference type="RuleBase" id="RU361218"/>
    </source>
</evidence>
<evidence type="ECO:0000256" key="2">
    <source>
        <dbReference type="ARBA" id="ARBA00006840"/>
    </source>
</evidence>
<dbReference type="PROSITE" id="PS00421">
    <property type="entry name" value="TM4_1"/>
    <property type="match status" value="1"/>
</dbReference>
<feature type="disulfide bond" evidence="6">
    <location>
        <begin position="139"/>
        <end position="168"/>
    </location>
</feature>
<organism evidence="8 9">
    <name type="scientific">Paramuricea clavata</name>
    <name type="common">Red gorgonian</name>
    <name type="synonym">Violescent sea-whip</name>
    <dbReference type="NCBI Taxonomy" id="317549"/>
    <lineage>
        <taxon>Eukaryota</taxon>
        <taxon>Metazoa</taxon>
        <taxon>Cnidaria</taxon>
        <taxon>Anthozoa</taxon>
        <taxon>Octocorallia</taxon>
        <taxon>Malacalcyonacea</taxon>
        <taxon>Plexauridae</taxon>
        <taxon>Paramuricea</taxon>
    </lineage>
</organism>
<keyword evidence="5 7" id="KW-0472">Membrane</keyword>
<feature type="transmembrane region" description="Helical" evidence="7">
    <location>
        <begin position="12"/>
        <end position="34"/>
    </location>
</feature>
<keyword evidence="4 7" id="KW-1133">Transmembrane helix</keyword>
<keyword evidence="3 7" id="KW-0812">Transmembrane</keyword>
<dbReference type="EMBL" id="CACRXK020000017">
    <property type="protein sequence ID" value="CAB3976873.1"/>
    <property type="molecule type" value="Genomic_DNA"/>
</dbReference>
<proteinExistence type="inferred from homology"/>
<comment type="subcellular location">
    <subcellularLocation>
        <location evidence="1 7">Membrane</location>
        <topology evidence="1 7">Multi-pass membrane protein</topology>
    </subcellularLocation>
</comment>
<keyword evidence="6" id="KW-1015">Disulfide bond</keyword>
<dbReference type="GO" id="GO:0005886">
    <property type="term" value="C:plasma membrane"/>
    <property type="evidence" value="ECO:0007669"/>
    <property type="project" value="TreeGrafter"/>
</dbReference>